<dbReference type="RefSeq" id="WP_272134389.1">
    <property type="nucleotide sequence ID" value="NZ_JAQNDM010000001.1"/>
</dbReference>
<protein>
    <recommendedName>
        <fullName evidence="4">Lipoprotein</fullName>
    </recommendedName>
</protein>
<comment type="caution">
    <text evidence="2">The sequence shown here is derived from an EMBL/GenBank/DDBJ whole genome shotgun (WGS) entry which is preliminary data.</text>
</comment>
<dbReference type="EMBL" id="JAQNDM010000001">
    <property type="protein sequence ID" value="MDC0707141.1"/>
    <property type="molecule type" value="Genomic_DNA"/>
</dbReference>
<keyword evidence="1" id="KW-0732">Signal</keyword>
<sequence>MRPSPLFASRHPVLCRRLLLMPLFLVLQACCLGEPREALDAPPDHECQTGVEAGYDIAIWECIQENRVVAYRRSSAFGSCSGVTEERVPCGELTPFETANTDEVQRECASP</sequence>
<reference evidence="2 3" key="1">
    <citation type="submission" date="2022-11" db="EMBL/GenBank/DDBJ databases">
        <title>Minimal conservation of predation-associated metabolite biosynthetic gene clusters underscores biosynthetic potential of Myxococcota including descriptions for ten novel species: Archangium lansinium sp. nov., Myxococcus landrumus sp. nov., Nannocystis bai.</title>
        <authorList>
            <person name="Ahearne A."/>
            <person name="Stevens C."/>
            <person name="Dowd S."/>
        </authorList>
    </citation>
    <scope>NUCLEOTIDE SEQUENCE [LARGE SCALE GENOMIC DNA]</scope>
    <source>
        <strain evidence="2 3">NCWAL01</strain>
    </source>
</reference>
<gene>
    <name evidence="2" type="ORF">POL68_01535</name>
</gene>
<dbReference type="Proteomes" id="UP001221838">
    <property type="component" value="Unassembled WGS sequence"/>
</dbReference>
<accession>A0ABT5D0E6</accession>
<name>A0ABT5D0E6_9BACT</name>
<evidence type="ECO:0000313" key="3">
    <source>
        <dbReference type="Proteomes" id="UP001221838"/>
    </source>
</evidence>
<organism evidence="2 3">
    <name type="scientific">Stigmatella ashevillensis</name>
    <dbReference type="NCBI Taxonomy" id="2995309"/>
    <lineage>
        <taxon>Bacteria</taxon>
        <taxon>Pseudomonadati</taxon>
        <taxon>Myxococcota</taxon>
        <taxon>Myxococcia</taxon>
        <taxon>Myxococcales</taxon>
        <taxon>Cystobacterineae</taxon>
        <taxon>Archangiaceae</taxon>
        <taxon>Stigmatella</taxon>
    </lineage>
</organism>
<feature type="chain" id="PRO_5047530731" description="Lipoprotein" evidence="1">
    <location>
        <begin position="30"/>
        <end position="111"/>
    </location>
</feature>
<evidence type="ECO:0000256" key="1">
    <source>
        <dbReference type="SAM" id="SignalP"/>
    </source>
</evidence>
<feature type="signal peptide" evidence="1">
    <location>
        <begin position="1"/>
        <end position="29"/>
    </location>
</feature>
<keyword evidence="3" id="KW-1185">Reference proteome</keyword>
<dbReference type="PROSITE" id="PS51257">
    <property type="entry name" value="PROKAR_LIPOPROTEIN"/>
    <property type="match status" value="1"/>
</dbReference>
<evidence type="ECO:0008006" key="4">
    <source>
        <dbReference type="Google" id="ProtNLM"/>
    </source>
</evidence>
<evidence type="ECO:0000313" key="2">
    <source>
        <dbReference type="EMBL" id="MDC0707141.1"/>
    </source>
</evidence>
<proteinExistence type="predicted"/>